<keyword evidence="1" id="KW-1133">Transmembrane helix</keyword>
<accession>B2TP70</accession>
<evidence type="ECO:0000313" key="2">
    <source>
        <dbReference type="EMBL" id="ACD21946.1"/>
    </source>
</evidence>
<evidence type="ECO:0000256" key="1">
    <source>
        <dbReference type="SAM" id="Phobius"/>
    </source>
</evidence>
<feature type="transmembrane region" description="Helical" evidence="1">
    <location>
        <begin position="14"/>
        <end position="34"/>
    </location>
</feature>
<reference evidence="2" key="2">
    <citation type="submission" date="2009-08" db="EMBL/GenBank/DDBJ databases">
        <authorList>
            <person name="Shrivastava S."/>
            <person name="Brinkac L.M."/>
            <person name="Dodson R.J."/>
            <person name="Harkins D.M."/>
            <person name="Durkin A.S."/>
            <person name="Sutton G."/>
        </authorList>
    </citation>
    <scope>NUCLEOTIDE SEQUENCE</scope>
    <source>
        <strain evidence="2">Eklund 17B</strain>
    </source>
</reference>
<sequence length="40" mass="4807">MKDKKIYDVLKDGLMSITWVIIMIVTFKLLKIVYKMFALR</sequence>
<reference evidence="2" key="1">
    <citation type="submission" date="2009-06" db="EMBL/GenBank/DDBJ databases">
        <authorList>
            <consortium name="US DOE Joint Genome Institute (JGI-PGF)"/>
            <person name="Lucas S."/>
            <person name="Copeland A."/>
            <person name="Lapidus A."/>
            <person name="Glavina del Rio T."/>
            <person name="Dalin E."/>
            <person name="Tice H."/>
            <person name="Bruce D."/>
            <person name="Goodwin L."/>
            <person name="Pitluck S."/>
            <person name="Kyrpides N."/>
            <person name="Mavromatis K."/>
            <person name="Ivanova N."/>
            <person name="Saunders E."/>
            <person name="Brettin T."/>
            <person name="Detter J.C."/>
            <person name="Han C."/>
            <person name="Larimer F."/>
            <person name="Land M."/>
            <person name="Hauser L."/>
            <person name="Markowitz V."/>
            <person name="Cheng J.-F."/>
            <person name="Hugenholtz P."/>
            <person name="Woyke T."/>
            <person name="Wu D."/>
            <person name="Gronow S."/>
            <person name="Klenk H.-P."/>
            <person name="Eisen J.A."/>
        </authorList>
    </citation>
    <scope>NUCLEOTIDE SEQUENCE</scope>
    <source>
        <strain evidence="2">Eklund 17B</strain>
    </source>
</reference>
<name>B2TP70_CLOBB</name>
<gene>
    <name evidence="2" type="ordered locus">CLL_A2840</name>
</gene>
<dbReference type="AlphaFoldDB" id="B2TP70"/>
<dbReference type="PATRIC" id="fig|935198.13.peg.2799"/>
<protein>
    <submittedName>
        <fullName evidence="2">Uncharacterized protein</fullName>
    </submittedName>
</protein>
<dbReference type="HOGENOM" id="CLU_219340_0_0_9"/>
<accession>U4PIZ9</accession>
<keyword evidence="1" id="KW-0812">Transmembrane</keyword>
<proteinExistence type="predicted"/>
<keyword evidence="1" id="KW-0472">Membrane</keyword>
<dbReference type="KEGG" id="cbk:CLL_A2840"/>
<dbReference type="EMBL" id="CP001056">
    <property type="protein sequence ID" value="ACD21946.1"/>
    <property type="molecule type" value="Genomic_DNA"/>
</dbReference>
<organism evidence="2">
    <name type="scientific">Clostridium botulinum (strain Eklund 17B / Type B)</name>
    <dbReference type="NCBI Taxonomy" id="935198"/>
    <lineage>
        <taxon>Bacteria</taxon>
        <taxon>Bacillati</taxon>
        <taxon>Bacillota</taxon>
        <taxon>Clostridia</taxon>
        <taxon>Eubacteriales</taxon>
        <taxon>Clostridiaceae</taxon>
        <taxon>Clostridium</taxon>
    </lineage>
</organism>